<accession>A0A9P5SGH5</accession>
<feature type="compositionally biased region" description="Polar residues" evidence="1">
    <location>
        <begin position="748"/>
        <end position="763"/>
    </location>
</feature>
<feature type="region of interest" description="Disordered" evidence="1">
    <location>
        <begin position="825"/>
        <end position="913"/>
    </location>
</feature>
<comment type="caution">
    <text evidence="2">The sequence shown here is derived from an EMBL/GenBank/DDBJ whole genome shotgun (WGS) entry which is preliminary data.</text>
</comment>
<feature type="region of interest" description="Disordered" evidence="1">
    <location>
        <begin position="233"/>
        <end position="253"/>
    </location>
</feature>
<feature type="compositionally biased region" description="Acidic residues" evidence="1">
    <location>
        <begin position="1294"/>
        <end position="1323"/>
    </location>
</feature>
<organism evidence="2 3">
    <name type="scientific">Podila minutissima</name>
    <dbReference type="NCBI Taxonomy" id="64525"/>
    <lineage>
        <taxon>Eukaryota</taxon>
        <taxon>Fungi</taxon>
        <taxon>Fungi incertae sedis</taxon>
        <taxon>Mucoromycota</taxon>
        <taxon>Mortierellomycotina</taxon>
        <taxon>Mortierellomycetes</taxon>
        <taxon>Mortierellales</taxon>
        <taxon>Mortierellaceae</taxon>
        <taxon>Podila</taxon>
    </lineage>
</organism>
<feature type="compositionally biased region" description="Basic and acidic residues" evidence="1">
    <location>
        <begin position="1467"/>
        <end position="1486"/>
    </location>
</feature>
<feature type="compositionally biased region" description="Basic residues" evidence="1">
    <location>
        <begin position="613"/>
        <end position="623"/>
    </location>
</feature>
<reference evidence="2" key="1">
    <citation type="journal article" date="2020" name="Fungal Divers.">
        <title>Resolving the Mortierellaceae phylogeny through synthesis of multi-gene phylogenetics and phylogenomics.</title>
        <authorList>
            <person name="Vandepol N."/>
            <person name="Liber J."/>
            <person name="Desiro A."/>
            <person name="Na H."/>
            <person name="Kennedy M."/>
            <person name="Barry K."/>
            <person name="Grigoriev I.V."/>
            <person name="Miller A.N."/>
            <person name="O'Donnell K."/>
            <person name="Stajich J.E."/>
            <person name="Bonito G."/>
        </authorList>
    </citation>
    <scope>NUCLEOTIDE SEQUENCE</scope>
    <source>
        <strain evidence="2">NVP1</strain>
    </source>
</reference>
<feature type="compositionally biased region" description="Acidic residues" evidence="1">
    <location>
        <begin position="1541"/>
        <end position="1560"/>
    </location>
</feature>
<evidence type="ECO:0000313" key="3">
    <source>
        <dbReference type="Proteomes" id="UP000696485"/>
    </source>
</evidence>
<feature type="compositionally biased region" description="Basic and acidic residues" evidence="1">
    <location>
        <begin position="1400"/>
        <end position="1409"/>
    </location>
</feature>
<feature type="compositionally biased region" description="Low complexity" evidence="1">
    <location>
        <begin position="34"/>
        <end position="43"/>
    </location>
</feature>
<feature type="region of interest" description="Disordered" evidence="1">
    <location>
        <begin position="325"/>
        <end position="366"/>
    </location>
</feature>
<gene>
    <name evidence="2" type="ORF">BG006_009900</name>
</gene>
<feature type="region of interest" description="Disordered" evidence="1">
    <location>
        <begin position="185"/>
        <end position="210"/>
    </location>
</feature>
<feature type="compositionally biased region" description="Polar residues" evidence="1">
    <location>
        <begin position="1026"/>
        <end position="1040"/>
    </location>
</feature>
<feature type="compositionally biased region" description="Basic and acidic residues" evidence="1">
    <location>
        <begin position="1175"/>
        <end position="1184"/>
    </location>
</feature>
<feature type="region of interest" description="Disordered" evidence="1">
    <location>
        <begin position="427"/>
        <end position="708"/>
    </location>
</feature>
<feature type="compositionally biased region" description="Polar residues" evidence="1">
    <location>
        <begin position="1430"/>
        <end position="1448"/>
    </location>
</feature>
<protein>
    <submittedName>
        <fullName evidence="2">Uncharacterized protein</fullName>
    </submittedName>
</protein>
<feature type="compositionally biased region" description="Low complexity" evidence="1">
    <location>
        <begin position="1050"/>
        <end position="1064"/>
    </location>
</feature>
<feature type="compositionally biased region" description="Polar residues" evidence="1">
    <location>
        <begin position="325"/>
        <end position="341"/>
    </location>
</feature>
<feature type="region of interest" description="Disordered" evidence="1">
    <location>
        <begin position="1537"/>
        <end position="1560"/>
    </location>
</feature>
<feature type="compositionally biased region" description="Basic and acidic residues" evidence="1">
    <location>
        <begin position="872"/>
        <end position="895"/>
    </location>
</feature>
<feature type="compositionally biased region" description="Polar residues" evidence="1">
    <location>
        <begin position="487"/>
        <end position="504"/>
    </location>
</feature>
<name>A0A9P5SGH5_9FUNG</name>
<feature type="compositionally biased region" description="Low complexity" evidence="1">
    <location>
        <begin position="831"/>
        <end position="848"/>
    </location>
</feature>
<feature type="compositionally biased region" description="Basic and acidic residues" evidence="1">
    <location>
        <begin position="660"/>
        <end position="671"/>
    </location>
</feature>
<feature type="compositionally biased region" description="Low complexity" evidence="1">
    <location>
        <begin position="88"/>
        <end position="101"/>
    </location>
</feature>
<feature type="compositionally biased region" description="Low complexity" evidence="1">
    <location>
        <begin position="999"/>
        <end position="1025"/>
    </location>
</feature>
<dbReference type="EMBL" id="JAAAUY010000746">
    <property type="protein sequence ID" value="KAF9326698.1"/>
    <property type="molecule type" value="Genomic_DNA"/>
</dbReference>
<feature type="compositionally biased region" description="Basic and acidic residues" evidence="1">
    <location>
        <begin position="450"/>
        <end position="479"/>
    </location>
</feature>
<dbReference type="InterPro" id="IPR036181">
    <property type="entry name" value="MIT_dom_sf"/>
</dbReference>
<feature type="compositionally biased region" description="Basic residues" evidence="1">
    <location>
        <begin position="343"/>
        <end position="356"/>
    </location>
</feature>
<feature type="compositionally biased region" description="Low complexity" evidence="1">
    <location>
        <begin position="772"/>
        <end position="782"/>
    </location>
</feature>
<keyword evidence="3" id="KW-1185">Reference proteome</keyword>
<feature type="region of interest" description="Disordered" evidence="1">
    <location>
        <begin position="1162"/>
        <end position="1228"/>
    </location>
</feature>
<feature type="compositionally biased region" description="Basic and acidic residues" evidence="1">
    <location>
        <begin position="549"/>
        <end position="562"/>
    </location>
</feature>
<dbReference type="SUPFAM" id="SSF116846">
    <property type="entry name" value="MIT domain"/>
    <property type="match status" value="1"/>
</dbReference>
<feature type="region of interest" description="Disordered" evidence="1">
    <location>
        <begin position="1460"/>
        <end position="1486"/>
    </location>
</feature>
<feature type="compositionally biased region" description="Basic and acidic residues" evidence="1">
    <location>
        <begin position="1341"/>
        <end position="1371"/>
    </location>
</feature>
<proteinExistence type="predicted"/>
<feature type="region of interest" description="Disordered" evidence="1">
    <location>
        <begin position="1289"/>
        <end position="1448"/>
    </location>
</feature>
<evidence type="ECO:0000256" key="1">
    <source>
        <dbReference type="SAM" id="MobiDB-lite"/>
    </source>
</evidence>
<feature type="compositionally biased region" description="Pro residues" evidence="1">
    <location>
        <begin position="21"/>
        <end position="33"/>
    </location>
</feature>
<feature type="compositionally biased region" description="Low complexity" evidence="1">
    <location>
        <begin position="1374"/>
        <end position="1385"/>
    </location>
</feature>
<feature type="region of interest" description="Disordered" evidence="1">
    <location>
        <begin position="746"/>
        <end position="782"/>
    </location>
</feature>
<feature type="region of interest" description="Disordered" evidence="1">
    <location>
        <begin position="1"/>
        <end position="101"/>
    </location>
</feature>
<feature type="compositionally biased region" description="Polar residues" evidence="1">
    <location>
        <begin position="69"/>
        <end position="83"/>
    </location>
</feature>
<sequence>MSPAPSSGQKAHALTNGIPHPIYPPPSAPPPQTPGSHPQQQQQSVYDLYDNHHNHSHHHNNSYEAQGRPSLSSRPVQDQSYSLRQHEAPASSTNSTPASWSDNNWRSIFDAALVKAQQAVQLDELKETALAANLYAQAANDLGRVIPMCGSEKKKQSMLAIQAVYFDRVIQLKAAAKAAGNAPAVNIHYTTPGNNEQGGKYGYDEDEQDQDQYQYQPQQYQTQPIPPQYQQAQVLPQSQPVQPPPPQEEGKGFKLFGKKRSKTQPSTSHPPDFSPTVQQHYDANFSGGNGYMPFGEFTTNANAYISPPAPSPPPVNVSPIFMTHPPSTSHSTNGQNEQSIGKKSSKWKPFGKKKSKALSNGDPNGGAYQIPNDYQISTLPLNHTNTSPFVAALPHQLVDPNEQFLELSQQQSDWFVANDSDEYLQDGHDLDGRYYDDEDEDVDPYYITDTKGRARAFEGKDNGKKTEKAPEPVKEDPQPVKKKPTIKHSTSSYSNDQPFNSSFTPEGIARSTPTDSTHDHQAQELGHMPEYYQDQVVPDEHYEDNDYDNQYHDPNHEYESHQHPQYYHQETTSGLPAQYPQEPTVMLSIPRDFDPNQGPEFGVSSRDPETEKKSKRGWFGKKKKDVDEKPADRLDEMARIMDEALFGGPSGNSSKKKKKDGKDKGKEKQLEEDGVIQGEETYGRPESMMPSKAVTPSVGPVISPRKDSLTDYDGQLARAVLWSLESEQQQQRLYCPQEQQQPLYRQQSYKSVLSSQPQPTMASNVLAPVPYTPKTTYTPNPKKLVQQHSLPDIIAPAAIETEGSSAEQEDLLSEPQEIMMLDTASTHDAKSITSNSFKKSKSKGFGLFKSKKSNEGKNHDLASPPFSPTSLIHDDGRSIHSENTHKSSIHSDRRPSHTSASNRKRERDEYVPYEYQEEVEGPLMERVEVPENREVIGFVMPVQEIIDYTQEGNEETALDNWDSWVSQLESFEKVLSDKGMKKDKSKKSRKDKDTKDDSSASSPLGSLSTKGNRSSFFSTGRSSTTLDLPSTFNSDGNNRPMSMAIDSDLQQAARRQSIQSSQSSGLIDTSAQQISVQQAKKRWWNPKRKETTSLYRVSAALSISDQDQERYLNSLLQSHDLENSTRADDELALDTATLSMPATPDSRSTVSSPTQTVEIQAIHPSASSAPNSIMEKPEDQEPVKAKPPTTTIETKAIPKEADEDEVSDVPIAPMPRPKVVKAKPSKPKLLPISTPLAQLLALSSAEELWQYVQQAKTYATTRMDKGDKRSAAIALKRAQSLEARWQEILLEMASSDEEDDELLTDDDDMDDSEEEDESEEEVQVTEKKPKKVANAEPLIKPAEKKTAKDIQKEVQSEKTKADEADEQDPKPMDTVATTTPLTNNTQSASNTAAGDDEDSKIDADEERKALSRKNIVSRSDNAPDKYSKYKTANKSTTPASSPNMIAVTSSGPFQPLAVLAEEEAHDDEGSKKATTKDTEADGRLRPDATLEQMLESSSVGDLQLYIQRLKTATVAKARSGDKFAALEGMKNVKVLQQRLEELEEEAEEDEEEKGEDSDKE</sequence>
<dbReference type="Proteomes" id="UP000696485">
    <property type="component" value="Unassembled WGS sequence"/>
</dbReference>
<feature type="compositionally biased region" description="Polar residues" evidence="1">
    <location>
        <begin position="188"/>
        <end position="197"/>
    </location>
</feature>
<feature type="compositionally biased region" description="Basic and acidic residues" evidence="1">
    <location>
        <begin position="624"/>
        <end position="642"/>
    </location>
</feature>
<feature type="region of interest" description="Disordered" evidence="1">
    <location>
        <begin position="975"/>
        <end position="1071"/>
    </location>
</feature>
<evidence type="ECO:0000313" key="2">
    <source>
        <dbReference type="EMBL" id="KAF9326698.1"/>
    </source>
</evidence>